<name>W9WJ00_9EURO</name>
<dbReference type="OrthoDB" id="3210378at2759"/>
<reference evidence="2 3" key="1">
    <citation type="submission" date="2013-03" db="EMBL/GenBank/DDBJ databases">
        <title>The Genome Sequence of Cladophialophora psammophila CBS 110553.</title>
        <authorList>
            <consortium name="The Broad Institute Genomics Platform"/>
            <person name="Cuomo C."/>
            <person name="de Hoog S."/>
            <person name="Gorbushina A."/>
            <person name="Walker B."/>
            <person name="Young S.K."/>
            <person name="Zeng Q."/>
            <person name="Gargeya S."/>
            <person name="Fitzgerald M."/>
            <person name="Haas B."/>
            <person name="Abouelleil A."/>
            <person name="Allen A.W."/>
            <person name="Alvarado L."/>
            <person name="Arachchi H.M."/>
            <person name="Berlin A.M."/>
            <person name="Chapman S.B."/>
            <person name="Gainer-Dewar J."/>
            <person name="Goldberg J."/>
            <person name="Griggs A."/>
            <person name="Gujja S."/>
            <person name="Hansen M."/>
            <person name="Howarth C."/>
            <person name="Imamovic A."/>
            <person name="Ireland A."/>
            <person name="Larimer J."/>
            <person name="McCowan C."/>
            <person name="Murphy C."/>
            <person name="Pearson M."/>
            <person name="Poon T.W."/>
            <person name="Priest M."/>
            <person name="Roberts A."/>
            <person name="Saif S."/>
            <person name="Shea T."/>
            <person name="Sisk P."/>
            <person name="Sykes S."/>
            <person name="Wortman J."/>
            <person name="Nusbaum C."/>
            <person name="Birren B."/>
        </authorList>
    </citation>
    <scope>NUCLEOTIDE SEQUENCE [LARGE SCALE GENOMIC DNA]</scope>
    <source>
        <strain evidence="2 3">CBS 110553</strain>
    </source>
</reference>
<dbReference type="InterPro" id="IPR032675">
    <property type="entry name" value="LRR_dom_sf"/>
</dbReference>
<dbReference type="AlphaFoldDB" id="W9WJ00"/>
<dbReference type="Proteomes" id="UP000019471">
    <property type="component" value="Unassembled WGS sequence"/>
</dbReference>
<dbReference type="EMBL" id="AMGX01000015">
    <property type="protein sequence ID" value="EXJ67873.1"/>
    <property type="molecule type" value="Genomic_DNA"/>
</dbReference>
<dbReference type="SUPFAM" id="SSF52047">
    <property type="entry name" value="RNI-like"/>
    <property type="match status" value="1"/>
</dbReference>
<feature type="compositionally biased region" description="Basic residues" evidence="1">
    <location>
        <begin position="723"/>
        <end position="733"/>
    </location>
</feature>
<dbReference type="RefSeq" id="XP_007747989.1">
    <property type="nucleotide sequence ID" value="XM_007749799.1"/>
</dbReference>
<organism evidence="2 3">
    <name type="scientific">Cladophialophora psammophila CBS 110553</name>
    <dbReference type="NCBI Taxonomy" id="1182543"/>
    <lineage>
        <taxon>Eukaryota</taxon>
        <taxon>Fungi</taxon>
        <taxon>Dikarya</taxon>
        <taxon>Ascomycota</taxon>
        <taxon>Pezizomycotina</taxon>
        <taxon>Eurotiomycetes</taxon>
        <taxon>Chaetothyriomycetidae</taxon>
        <taxon>Chaetothyriales</taxon>
        <taxon>Herpotrichiellaceae</taxon>
        <taxon>Cladophialophora</taxon>
    </lineage>
</organism>
<feature type="region of interest" description="Disordered" evidence="1">
    <location>
        <begin position="660"/>
        <end position="686"/>
    </location>
</feature>
<dbReference type="eggNOG" id="ENOG502SN6Z">
    <property type="taxonomic scope" value="Eukaryota"/>
</dbReference>
<accession>W9WJ00</accession>
<keyword evidence="3" id="KW-1185">Reference proteome</keyword>
<evidence type="ECO:0000313" key="3">
    <source>
        <dbReference type="Proteomes" id="UP000019471"/>
    </source>
</evidence>
<gene>
    <name evidence="2" type="ORF">A1O5_09220</name>
</gene>
<feature type="region of interest" description="Disordered" evidence="1">
    <location>
        <begin position="712"/>
        <end position="776"/>
    </location>
</feature>
<proteinExistence type="predicted"/>
<feature type="compositionally biased region" description="Low complexity" evidence="1">
    <location>
        <begin position="734"/>
        <end position="743"/>
    </location>
</feature>
<evidence type="ECO:0000256" key="1">
    <source>
        <dbReference type="SAM" id="MobiDB-lite"/>
    </source>
</evidence>
<dbReference type="Gene3D" id="3.80.10.10">
    <property type="entry name" value="Ribonuclease Inhibitor"/>
    <property type="match status" value="1"/>
</dbReference>
<evidence type="ECO:0000313" key="2">
    <source>
        <dbReference type="EMBL" id="EXJ67873.1"/>
    </source>
</evidence>
<dbReference type="STRING" id="1182543.W9WJ00"/>
<sequence length="776" mass="86034">MCCAPQYLRYTHIQIVGQDDPSMLRKWRLSRAARLIRLRSTLRSRPLLAALVRTLHVPDPNIPIYLVNGTPNPEYDTYLCTLASVVMECPNLEALTGFVAFYNHTFDRLTHALSTRLKLRQHVWVIAENEDVSIRSQIQLPPGLLDGHQTYQFELYHQRWKRLETLLLCSPGGVGVIEHELFIRVLHSLPALRSLCISSFDEDDFHDVTLLSLPPWVRTLRLEECLGITDAGLMQWAASPNAAQIERLSLLHQNITSLLTLTKIFASLGRLRKFMILQTDVVPCLPKEAGLVLFQPVLASKSLRFLHWDILCQSPEASNCTNYFHDAGRQMPNMHLALSISSNGFPSLRHLRAPRDISPPGVLQSVCQLMEEDNVLPGDSLLYQPQDLARSNCLLAARMRAQSIAHQTAAEGMNSVLPHALRHSVATGWSPELDPAQKSNGEIAMPAFNFWEPVASYAPSQSRDMSPTDLPTVHEPVSPISPNTYPFTPLAPDDSIISPITAEREERDWLGGDPDKEVTVGPQRTNAPLEQMAHRESICWAMPGPNRRGGSMCVCGEWGGQNVEERRCGISPPPRSPLRPAPGVISLASSVRGNIHVRNFPEPQVMDRKWTQISSGATRASPPARPIFSLEPDIAGRDENGGLVGWGELLKIREKAKVRTNDANAARSGRQDAKPDEGDGYGQGHTGDKCTGYWNRCIHSEDQPGELVKVLSAPSTMGGSSRMKGRPRSKSKSSSRLSLFLDLRGSKEKIRSEASSRHVARPRGDKGGCVSASDFF</sequence>
<dbReference type="HOGENOM" id="CLU_008827_2_0_1"/>
<comment type="caution">
    <text evidence="2">The sequence shown here is derived from an EMBL/GenBank/DDBJ whole genome shotgun (WGS) entry which is preliminary data.</text>
</comment>
<protein>
    <submittedName>
        <fullName evidence="2">Uncharacterized protein</fullName>
    </submittedName>
</protein>
<dbReference type="GeneID" id="19193916"/>
<feature type="compositionally biased region" description="Basic and acidic residues" evidence="1">
    <location>
        <begin position="744"/>
        <end position="766"/>
    </location>
</feature>